<dbReference type="EMBL" id="CP002584">
    <property type="protein sequence ID" value="ADZ81190.1"/>
    <property type="molecule type" value="Genomic_DNA"/>
</dbReference>
<evidence type="ECO:0000256" key="1">
    <source>
        <dbReference type="SAM" id="Phobius"/>
    </source>
</evidence>
<keyword evidence="1" id="KW-0472">Membrane</keyword>
<reference evidence="2" key="1">
    <citation type="submission" date="2011-03" db="EMBL/GenBank/DDBJ databases">
        <title>Complete sequence of Sphingobacterium sp. 21.</title>
        <authorList>
            <consortium name="US DOE Joint Genome Institute"/>
            <person name="Lucas S."/>
            <person name="Copeland A."/>
            <person name="Lapidus A."/>
            <person name="Cheng J.-F."/>
            <person name="Goodwin L."/>
            <person name="Pitluck S."/>
            <person name="Davenport K."/>
            <person name="Detter J.C."/>
            <person name="Han C."/>
            <person name="Tapia R."/>
            <person name="Land M."/>
            <person name="Hauser L."/>
            <person name="Kyrpides N."/>
            <person name="Ivanova N."/>
            <person name="Ovchinnikova G."/>
            <person name="Pagani I."/>
            <person name="Siebers A.K."/>
            <person name="Allgaier M."/>
            <person name="Thelen M.P."/>
            <person name="Hugenholtz P."/>
            <person name="Woyke T."/>
        </authorList>
    </citation>
    <scope>NUCLEOTIDE SEQUENCE</scope>
    <source>
        <strain evidence="2">21</strain>
    </source>
</reference>
<sequence length="62" mass="7043">MGLARWGWLSTLITSFFGLVPSVKEKSTFVKNKTDNHIKFYLSILNSCIYGARTTSSFTKIH</sequence>
<organism evidence="2">
    <name type="scientific">Sphingobacterium sp. (strain 21)</name>
    <dbReference type="NCBI Taxonomy" id="743722"/>
    <lineage>
        <taxon>Bacteria</taxon>
        <taxon>Pseudomonadati</taxon>
        <taxon>Bacteroidota</taxon>
        <taxon>Sphingobacteriia</taxon>
        <taxon>Sphingobacteriales</taxon>
        <taxon>Sphingobacteriaceae</taxon>
        <taxon>Sphingobacterium</taxon>
    </lineage>
</organism>
<proteinExistence type="predicted"/>
<dbReference type="KEGG" id="shg:Sph21_4680"/>
<evidence type="ECO:0000313" key="2">
    <source>
        <dbReference type="EMBL" id="ADZ81190.1"/>
    </source>
</evidence>
<feature type="transmembrane region" description="Helical" evidence="1">
    <location>
        <begin position="6"/>
        <end position="23"/>
    </location>
</feature>
<dbReference type="HOGENOM" id="CLU_2901921_0_0_10"/>
<gene>
    <name evidence="2" type="ordered locus">Sph21_4680</name>
</gene>
<keyword evidence="1" id="KW-1133">Transmembrane helix</keyword>
<dbReference type="PATRIC" id="fig|743722.3.peg.4978"/>
<accession>F4CB76</accession>
<protein>
    <submittedName>
        <fullName evidence="2">Major facilitator superfamily protein</fullName>
    </submittedName>
</protein>
<dbReference type="AlphaFoldDB" id="F4CB76"/>
<name>F4CB76_SPHS2</name>
<keyword evidence="1" id="KW-0812">Transmembrane</keyword>
<dbReference type="STRING" id="743722.Sph21_4680"/>